<evidence type="ECO:0000313" key="2">
    <source>
        <dbReference type="EMBL" id="MBB6122041.1"/>
    </source>
</evidence>
<dbReference type="AlphaFoldDB" id="A0A841J127"/>
<reference evidence="2 3" key="1">
    <citation type="submission" date="2020-08" db="EMBL/GenBank/DDBJ databases">
        <title>Genomic Encyclopedia of Type Strains, Phase III (KMG-III): the genomes of soil and plant-associated and newly described type strains.</title>
        <authorList>
            <person name="Whitman W."/>
        </authorList>
    </citation>
    <scope>NUCLEOTIDE SEQUENCE [LARGE SCALE GENOMIC DNA]</scope>
    <source>
        <strain evidence="2 3">CECT 8712</strain>
    </source>
</reference>
<gene>
    <name evidence="2" type="ORF">FHS13_004026</name>
</gene>
<evidence type="ECO:0000313" key="3">
    <source>
        <dbReference type="Proteomes" id="UP000536604"/>
    </source>
</evidence>
<organism evidence="2 3">
    <name type="scientific">Nocardiopsis algeriensis</name>
    <dbReference type="NCBI Taxonomy" id="1478215"/>
    <lineage>
        <taxon>Bacteria</taxon>
        <taxon>Bacillati</taxon>
        <taxon>Actinomycetota</taxon>
        <taxon>Actinomycetes</taxon>
        <taxon>Streptosporangiales</taxon>
        <taxon>Nocardiopsidaceae</taxon>
        <taxon>Nocardiopsis</taxon>
    </lineage>
</organism>
<sequence>MGIEIALRELYRAEGHMVEALLALSERHSGEHEIVHVSKDLARWSREHMRELARTGERYGMDLGGEGGEPLAEERDAVEGGPGDPDLELLADLRQLHRMASGVSVDWELLGQGAQALGDRELLHLTERCHPQTVRQATWANAMLKTTSPQVLTS</sequence>
<comment type="caution">
    <text evidence="2">The sequence shown here is derived from an EMBL/GenBank/DDBJ whole genome shotgun (WGS) entry which is preliminary data.</text>
</comment>
<dbReference type="EMBL" id="JACHJO010000014">
    <property type="protein sequence ID" value="MBB6122041.1"/>
    <property type="molecule type" value="Genomic_DNA"/>
</dbReference>
<protein>
    <recommendedName>
        <fullName evidence="4">DUF892 family protein</fullName>
    </recommendedName>
</protein>
<dbReference type="Proteomes" id="UP000536604">
    <property type="component" value="Unassembled WGS sequence"/>
</dbReference>
<dbReference type="RefSeq" id="WP_184293482.1">
    <property type="nucleotide sequence ID" value="NZ_JACHJO010000014.1"/>
</dbReference>
<name>A0A841J127_9ACTN</name>
<feature type="region of interest" description="Disordered" evidence="1">
    <location>
        <begin position="59"/>
        <end position="83"/>
    </location>
</feature>
<evidence type="ECO:0008006" key="4">
    <source>
        <dbReference type="Google" id="ProtNLM"/>
    </source>
</evidence>
<accession>A0A841J127</accession>
<proteinExistence type="predicted"/>
<evidence type="ECO:0000256" key="1">
    <source>
        <dbReference type="SAM" id="MobiDB-lite"/>
    </source>
</evidence>
<keyword evidence="3" id="KW-1185">Reference proteome</keyword>